<dbReference type="Proteomes" id="UP000249467">
    <property type="component" value="Unassembled WGS sequence"/>
</dbReference>
<dbReference type="EMBL" id="QBML01000009">
    <property type="protein sequence ID" value="PZO41940.1"/>
    <property type="molecule type" value="Genomic_DNA"/>
</dbReference>
<dbReference type="InterPro" id="IPR000551">
    <property type="entry name" value="MerR-type_HTH_dom"/>
</dbReference>
<comment type="caution">
    <text evidence="2">The sequence shown here is derived from an EMBL/GenBank/DDBJ whole genome shotgun (WGS) entry which is preliminary data.</text>
</comment>
<reference evidence="2 3" key="2">
    <citation type="submission" date="2018-06" db="EMBL/GenBank/DDBJ databases">
        <title>Metagenomic assembly of (sub)arctic Cyanobacteria and their associated microbiome from non-axenic cultures.</title>
        <authorList>
            <person name="Baurain D."/>
        </authorList>
    </citation>
    <scope>NUCLEOTIDE SEQUENCE [LARGE SCALE GENOMIC DNA]</scope>
    <source>
        <strain evidence="2">ULC066bin1</strain>
    </source>
</reference>
<dbReference type="InterPro" id="IPR009061">
    <property type="entry name" value="DNA-bd_dom_put_sf"/>
</dbReference>
<dbReference type="GO" id="GO:0006355">
    <property type="term" value="P:regulation of DNA-templated transcription"/>
    <property type="evidence" value="ECO:0007669"/>
    <property type="project" value="InterPro"/>
</dbReference>
<dbReference type="SUPFAM" id="SSF46955">
    <property type="entry name" value="Putative DNA-binding domain"/>
    <property type="match status" value="1"/>
</dbReference>
<dbReference type="GO" id="GO:0003677">
    <property type="term" value="F:DNA binding"/>
    <property type="evidence" value="ECO:0007669"/>
    <property type="project" value="InterPro"/>
</dbReference>
<reference evidence="2 3" key="1">
    <citation type="submission" date="2018-04" db="EMBL/GenBank/DDBJ databases">
        <authorList>
            <person name="Go L.Y."/>
            <person name="Mitchell J.A."/>
        </authorList>
    </citation>
    <scope>NUCLEOTIDE SEQUENCE [LARGE SCALE GENOMIC DNA]</scope>
    <source>
        <strain evidence="2">ULC066bin1</strain>
    </source>
</reference>
<evidence type="ECO:0000313" key="3">
    <source>
        <dbReference type="Proteomes" id="UP000249467"/>
    </source>
</evidence>
<name>A0A2W4WBV3_9CYAN</name>
<protein>
    <submittedName>
        <fullName evidence="2">MerR family transcriptional regulator</fullName>
    </submittedName>
</protein>
<accession>A0A2W4WBV3</accession>
<sequence length="185" mass="21354">MSSNFFTSTETAKITGCTSRQLQHWRLKGVIVPTVNTAGTGRNVYYTVSDLLQLTVMQYFLTAGLSFELSQETLDEVKKVEPDFFDKPFEYKAMRKFMLWQSEYGKKPTFLDFDPQKALSAICNGQPVIPFWTGIVGQKLALTLRAFGQRLQTFEEYKTESQKYTQAIKQHEKVFLPPNQIVIRR</sequence>
<evidence type="ECO:0000259" key="1">
    <source>
        <dbReference type="Pfam" id="PF13411"/>
    </source>
</evidence>
<feature type="domain" description="HTH merR-type" evidence="1">
    <location>
        <begin position="6"/>
        <end position="75"/>
    </location>
</feature>
<gene>
    <name evidence="2" type="ORF">DCF19_08730</name>
</gene>
<organism evidence="2 3">
    <name type="scientific">Pseudanabaena frigida</name>
    <dbReference type="NCBI Taxonomy" id="945775"/>
    <lineage>
        <taxon>Bacteria</taxon>
        <taxon>Bacillati</taxon>
        <taxon>Cyanobacteriota</taxon>
        <taxon>Cyanophyceae</taxon>
        <taxon>Pseudanabaenales</taxon>
        <taxon>Pseudanabaenaceae</taxon>
        <taxon>Pseudanabaena</taxon>
    </lineage>
</organism>
<evidence type="ECO:0000313" key="2">
    <source>
        <dbReference type="EMBL" id="PZO41940.1"/>
    </source>
</evidence>
<proteinExistence type="predicted"/>
<dbReference type="Gene3D" id="1.10.1660.10">
    <property type="match status" value="1"/>
</dbReference>
<dbReference type="AlphaFoldDB" id="A0A2W4WBV3"/>
<dbReference type="Pfam" id="PF13411">
    <property type="entry name" value="MerR_1"/>
    <property type="match status" value="1"/>
</dbReference>